<dbReference type="InterPro" id="IPR033116">
    <property type="entry name" value="TRYPSIN_SER"/>
</dbReference>
<evidence type="ECO:0000256" key="8">
    <source>
        <dbReference type="SAM" id="SignalP"/>
    </source>
</evidence>
<dbReference type="InterPro" id="IPR050430">
    <property type="entry name" value="Peptidase_S1"/>
</dbReference>
<dbReference type="Gene3D" id="2.40.10.10">
    <property type="entry name" value="Trypsin-like serine proteases"/>
    <property type="match status" value="2"/>
</dbReference>
<evidence type="ECO:0000256" key="2">
    <source>
        <dbReference type="ARBA" id="ARBA00007664"/>
    </source>
</evidence>
<comment type="similarity">
    <text evidence="2">Belongs to the peptidase S1 family.</text>
</comment>
<name>A0A6J1Q6R0_9HYME</name>
<dbReference type="OrthoDB" id="60866at2759"/>
<dbReference type="GO" id="GO:0006508">
    <property type="term" value="P:proteolysis"/>
    <property type="evidence" value="ECO:0007669"/>
    <property type="project" value="UniProtKB-KW"/>
</dbReference>
<evidence type="ECO:0000256" key="1">
    <source>
        <dbReference type="ARBA" id="ARBA00004239"/>
    </source>
</evidence>
<dbReference type="GO" id="GO:0004252">
    <property type="term" value="F:serine-type endopeptidase activity"/>
    <property type="evidence" value="ECO:0007669"/>
    <property type="project" value="InterPro"/>
</dbReference>
<dbReference type="CDD" id="cd00190">
    <property type="entry name" value="Tryp_SPc"/>
    <property type="match status" value="1"/>
</dbReference>
<evidence type="ECO:0000256" key="7">
    <source>
        <dbReference type="RuleBase" id="RU363034"/>
    </source>
</evidence>
<evidence type="ECO:0000256" key="5">
    <source>
        <dbReference type="ARBA" id="ARBA00022825"/>
    </source>
</evidence>
<proteinExistence type="inferred from homology"/>
<feature type="domain" description="Peptidase S1" evidence="9">
    <location>
        <begin position="25"/>
        <end position="251"/>
    </location>
</feature>
<keyword evidence="8" id="KW-0732">Signal</keyword>
<dbReference type="InterPro" id="IPR043504">
    <property type="entry name" value="Peptidase_S1_PA_chymotrypsin"/>
</dbReference>
<evidence type="ECO:0000256" key="3">
    <source>
        <dbReference type="ARBA" id="ARBA00022670"/>
    </source>
</evidence>
<dbReference type="Proteomes" id="UP000504618">
    <property type="component" value="Unplaced"/>
</dbReference>
<keyword evidence="6" id="KW-1015">Disulfide bond</keyword>
<keyword evidence="3 7" id="KW-0645">Protease</keyword>
<dbReference type="InterPro" id="IPR009003">
    <property type="entry name" value="Peptidase_S1_PA"/>
</dbReference>
<dbReference type="PROSITE" id="PS00135">
    <property type="entry name" value="TRYPSIN_SER"/>
    <property type="match status" value="1"/>
</dbReference>
<keyword evidence="4 7" id="KW-0378">Hydrolase</keyword>
<sequence length="275" mass="30047">MFSITSLIFACLIYYGAHGLSRPQIVGGIDAPDGLYPYQVSLKDSYTKTHRCGGAIVSKRYIITAAHCLELIGPYYPHNVDVDVGSNLLYSQTTYEAEELIIHPNYNRTLAINDIGLIKLKKDIKFNSNTKPIALVSSDKNFDGVGGLIVTGWGNTSPDGPTPEHLQQIVVTGYSQETCAHTYDDISERQVCTLLALGKGICSGDSGGALIYNGELVGIASFGREGPCAAGFPDVFTRVFHYRDWVNKYINAGCNQQLNILLGLFTMYLCIHSFS</sequence>
<dbReference type="InterPro" id="IPR001254">
    <property type="entry name" value="Trypsin_dom"/>
</dbReference>
<dbReference type="PROSITE" id="PS50240">
    <property type="entry name" value="TRYPSIN_DOM"/>
    <property type="match status" value="1"/>
</dbReference>
<evidence type="ECO:0000313" key="11">
    <source>
        <dbReference type="RefSeq" id="XP_024877363.1"/>
    </source>
</evidence>
<dbReference type="InterPro" id="IPR001314">
    <property type="entry name" value="Peptidase_S1A"/>
</dbReference>
<dbReference type="GO" id="GO:0005576">
    <property type="term" value="C:extracellular region"/>
    <property type="evidence" value="ECO:0007669"/>
    <property type="project" value="UniProtKB-SubCell"/>
</dbReference>
<dbReference type="SMART" id="SM00020">
    <property type="entry name" value="Tryp_SPc"/>
    <property type="match status" value="1"/>
</dbReference>
<dbReference type="PRINTS" id="PR00722">
    <property type="entry name" value="CHYMOTRYPSIN"/>
</dbReference>
<dbReference type="FunFam" id="2.40.10.10:FF:000068">
    <property type="entry name" value="transmembrane protease serine 2"/>
    <property type="match status" value="1"/>
</dbReference>
<dbReference type="GeneID" id="112458151"/>
<comment type="subcellular location">
    <subcellularLocation>
        <location evidence="1">Secreted</location>
        <location evidence="1">Extracellular space</location>
    </subcellularLocation>
</comment>
<reference evidence="11" key="1">
    <citation type="submission" date="2025-08" db="UniProtKB">
        <authorList>
            <consortium name="RefSeq"/>
        </authorList>
    </citation>
    <scope>IDENTIFICATION</scope>
    <source>
        <tissue evidence="11">Whole body</tissue>
    </source>
</reference>
<feature type="chain" id="PRO_5026838359" evidence="8">
    <location>
        <begin position="20"/>
        <end position="275"/>
    </location>
</feature>
<evidence type="ECO:0000313" key="10">
    <source>
        <dbReference type="Proteomes" id="UP000504618"/>
    </source>
</evidence>
<evidence type="ECO:0000259" key="9">
    <source>
        <dbReference type="PROSITE" id="PS50240"/>
    </source>
</evidence>
<gene>
    <name evidence="11" type="primary">LOC112458151</name>
</gene>
<evidence type="ECO:0000256" key="4">
    <source>
        <dbReference type="ARBA" id="ARBA00022801"/>
    </source>
</evidence>
<dbReference type="Pfam" id="PF00089">
    <property type="entry name" value="Trypsin"/>
    <property type="match status" value="1"/>
</dbReference>
<dbReference type="FunFam" id="2.40.10.10:FF:000036">
    <property type="entry name" value="Trypsin beta"/>
    <property type="match status" value="1"/>
</dbReference>
<dbReference type="PROSITE" id="PS00134">
    <property type="entry name" value="TRYPSIN_HIS"/>
    <property type="match status" value="1"/>
</dbReference>
<dbReference type="PANTHER" id="PTHR24276">
    <property type="entry name" value="POLYSERASE-RELATED"/>
    <property type="match status" value="1"/>
</dbReference>
<protein>
    <submittedName>
        <fullName evidence="11">Chymotrypsin-2-like isoform X1</fullName>
    </submittedName>
</protein>
<dbReference type="RefSeq" id="XP_024877363.1">
    <property type="nucleotide sequence ID" value="XM_025021595.1"/>
</dbReference>
<keyword evidence="5 7" id="KW-0720">Serine protease</keyword>
<organism evidence="10 11">
    <name type="scientific">Temnothorax curvispinosus</name>
    <dbReference type="NCBI Taxonomy" id="300111"/>
    <lineage>
        <taxon>Eukaryota</taxon>
        <taxon>Metazoa</taxon>
        <taxon>Ecdysozoa</taxon>
        <taxon>Arthropoda</taxon>
        <taxon>Hexapoda</taxon>
        <taxon>Insecta</taxon>
        <taxon>Pterygota</taxon>
        <taxon>Neoptera</taxon>
        <taxon>Endopterygota</taxon>
        <taxon>Hymenoptera</taxon>
        <taxon>Apocrita</taxon>
        <taxon>Aculeata</taxon>
        <taxon>Formicoidea</taxon>
        <taxon>Formicidae</taxon>
        <taxon>Myrmicinae</taxon>
        <taxon>Temnothorax</taxon>
    </lineage>
</organism>
<keyword evidence="10" id="KW-1185">Reference proteome</keyword>
<evidence type="ECO:0000256" key="6">
    <source>
        <dbReference type="ARBA" id="ARBA00023157"/>
    </source>
</evidence>
<dbReference type="AlphaFoldDB" id="A0A6J1Q6R0"/>
<dbReference type="SUPFAM" id="SSF50494">
    <property type="entry name" value="Trypsin-like serine proteases"/>
    <property type="match status" value="1"/>
</dbReference>
<dbReference type="InterPro" id="IPR018114">
    <property type="entry name" value="TRYPSIN_HIS"/>
</dbReference>
<feature type="signal peptide" evidence="8">
    <location>
        <begin position="1"/>
        <end position="19"/>
    </location>
</feature>
<accession>A0A6J1Q6R0</accession>
<dbReference type="PANTHER" id="PTHR24276:SF98">
    <property type="entry name" value="FI18310P1-RELATED"/>
    <property type="match status" value="1"/>
</dbReference>